<comment type="subcellular location">
    <subcellularLocation>
        <location evidence="1">Nucleus</location>
    </subcellularLocation>
</comment>
<dbReference type="PANTHER" id="PTHR21689">
    <property type="entry name" value="LIN-9"/>
    <property type="match status" value="1"/>
</dbReference>
<dbReference type="EMBL" id="CM000836">
    <property type="protein sequence ID" value="KRH68540.1"/>
    <property type="molecule type" value="Genomic_DNA"/>
</dbReference>
<feature type="compositionally biased region" description="Basic residues" evidence="3">
    <location>
        <begin position="1"/>
        <end position="14"/>
    </location>
</feature>
<feature type="region of interest" description="Disordered" evidence="3">
    <location>
        <begin position="116"/>
        <end position="136"/>
    </location>
</feature>
<feature type="region of interest" description="Disordered" evidence="3">
    <location>
        <begin position="336"/>
        <end position="371"/>
    </location>
</feature>
<dbReference type="GO" id="GO:0051726">
    <property type="term" value="P:regulation of cell cycle"/>
    <property type="evidence" value="ECO:0000318"/>
    <property type="project" value="GO_Central"/>
</dbReference>
<dbReference type="GO" id="GO:0005654">
    <property type="term" value="C:nucleoplasm"/>
    <property type="evidence" value="ECO:0000318"/>
    <property type="project" value="GO_Central"/>
</dbReference>
<evidence type="ECO:0000259" key="4">
    <source>
        <dbReference type="PROSITE" id="PS51293"/>
    </source>
</evidence>
<accession>A0A0R0KNC6</accession>
<feature type="region of interest" description="Disordered" evidence="3">
    <location>
        <begin position="172"/>
        <end position="208"/>
    </location>
</feature>
<dbReference type="Pfam" id="PF06584">
    <property type="entry name" value="DIRP"/>
    <property type="match status" value="1"/>
</dbReference>
<reference evidence="6" key="2">
    <citation type="submission" date="2018-02" db="UniProtKB">
        <authorList>
            <consortium name="EnsemblPlants"/>
        </authorList>
    </citation>
    <scope>IDENTIFICATION</scope>
    <source>
        <strain evidence="6">Williams 82</strain>
    </source>
</reference>
<feature type="region of interest" description="Disordered" evidence="3">
    <location>
        <begin position="301"/>
        <end position="320"/>
    </location>
</feature>
<dbReference type="GO" id="GO:0017053">
    <property type="term" value="C:transcription repressor complex"/>
    <property type="evidence" value="ECO:0007669"/>
    <property type="project" value="InterPro"/>
</dbReference>
<dbReference type="STRING" id="3847.A0A0R0KNC6"/>
<dbReference type="SMART" id="SM00717">
    <property type="entry name" value="SANT"/>
    <property type="match status" value="1"/>
</dbReference>
<dbReference type="InParanoid" id="A0A0R0KNC6"/>
<dbReference type="SMART" id="SM01135">
    <property type="entry name" value="DIRP"/>
    <property type="match status" value="1"/>
</dbReference>
<dbReference type="CDD" id="cd00167">
    <property type="entry name" value="SANT"/>
    <property type="match status" value="1"/>
</dbReference>
<reference evidence="5" key="3">
    <citation type="submission" date="2018-07" db="EMBL/GenBank/DDBJ databases">
        <title>WGS assembly of Glycine max.</title>
        <authorList>
            <person name="Schmutz J."/>
            <person name="Cannon S."/>
            <person name="Schlueter J."/>
            <person name="Ma J."/>
            <person name="Mitros T."/>
            <person name="Nelson W."/>
            <person name="Hyten D."/>
            <person name="Song Q."/>
            <person name="Thelen J."/>
            <person name="Cheng J."/>
            <person name="Xu D."/>
            <person name="Hellsten U."/>
            <person name="May G."/>
            <person name="Yu Y."/>
            <person name="Sakurai T."/>
            <person name="Umezawa T."/>
            <person name="Bhattacharyya M."/>
            <person name="Sandhu D."/>
            <person name="Valliyodan B."/>
            <person name="Lindquist E."/>
            <person name="Peto M."/>
            <person name="Grant D."/>
            <person name="Shu S."/>
            <person name="Goodstein D."/>
            <person name="Barry K."/>
            <person name="Futrell-Griggs M."/>
            <person name="Abernathy B."/>
            <person name="Du J."/>
            <person name="Tian Z."/>
            <person name="Zhu L."/>
            <person name="Gill N."/>
            <person name="Joshi T."/>
            <person name="Libault M."/>
            <person name="Sethuraman A."/>
            <person name="Zhang X."/>
            <person name="Shinozaki K."/>
            <person name="Nguyen H."/>
            <person name="Wing R."/>
            <person name="Cregan P."/>
            <person name="Specht J."/>
            <person name="Grimwood J."/>
            <person name="Rokhsar D."/>
            <person name="Stacey G."/>
            <person name="Shoemaker R."/>
            <person name="Jackson S."/>
        </authorList>
    </citation>
    <scope>NUCLEOTIDE SEQUENCE</scope>
    <source>
        <tissue evidence="5">Callus</tissue>
    </source>
</reference>
<dbReference type="GO" id="GO:0006357">
    <property type="term" value="P:regulation of transcription by RNA polymerase II"/>
    <property type="evidence" value="ECO:0000318"/>
    <property type="project" value="GO_Central"/>
</dbReference>
<dbReference type="AlphaFoldDB" id="A0A0R0KNC6"/>
<evidence type="ECO:0000313" key="7">
    <source>
        <dbReference type="Proteomes" id="UP000008827"/>
    </source>
</evidence>
<dbReference type="GO" id="GO:0006351">
    <property type="term" value="P:DNA-templated transcription"/>
    <property type="evidence" value="ECO:0007669"/>
    <property type="project" value="InterPro"/>
</dbReference>
<reference evidence="5 6" key="1">
    <citation type="journal article" date="2010" name="Nature">
        <title>Genome sequence of the palaeopolyploid soybean.</title>
        <authorList>
            <person name="Schmutz J."/>
            <person name="Cannon S.B."/>
            <person name="Schlueter J."/>
            <person name="Ma J."/>
            <person name="Mitros T."/>
            <person name="Nelson W."/>
            <person name="Hyten D.L."/>
            <person name="Song Q."/>
            <person name="Thelen J.J."/>
            <person name="Cheng J."/>
            <person name="Xu D."/>
            <person name="Hellsten U."/>
            <person name="May G.D."/>
            <person name="Yu Y."/>
            <person name="Sakurai T."/>
            <person name="Umezawa T."/>
            <person name="Bhattacharyya M.K."/>
            <person name="Sandhu D."/>
            <person name="Valliyodan B."/>
            <person name="Lindquist E."/>
            <person name="Peto M."/>
            <person name="Grant D."/>
            <person name="Shu S."/>
            <person name="Goodstein D."/>
            <person name="Barry K."/>
            <person name="Futrell-Griggs M."/>
            <person name="Abernathy B."/>
            <person name="Du J."/>
            <person name="Tian Z."/>
            <person name="Zhu L."/>
            <person name="Gill N."/>
            <person name="Joshi T."/>
            <person name="Libault M."/>
            <person name="Sethuraman A."/>
            <person name="Zhang X.-C."/>
            <person name="Shinozaki K."/>
            <person name="Nguyen H.T."/>
            <person name="Wing R.A."/>
            <person name="Cregan P."/>
            <person name="Specht J."/>
            <person name="Grimwood J."/>
            <person name="Rokhsar D."/>
            <person name="Stacey G."/>
            <person name="Shoemaker R.C."/>
            <person name="Jackson S.A."/>
        </authorList>
    </citation>
    <scope>NUCLEOTIDE SEQUENCE [LARGE SCALE GENOMIC DNA]</scope>
    <source>
        <strain evidence="6">cv. Williams 82</strain>
        <tissue evidence="5">Callus</tissue>
    </source>
</reference>
<protein>
    <recommendedName>
        <fullName evidence="4">SANT domain-containing protein</fullName>
    </recommendedName>
</protein>
<keyword evidence="7" id="KW-1185">Reference proteome</keyword>
<dbReference type="EnsemblPlants" id="KRH68540">
    <property type="protein sequence ID" value="KRH68540"/>
    <property type="gene ID" value="GLYMA_03G237000"/>
</dbReference>
<feature type="region of interest" description="Disordered" evidence="3">
    <location>
        <begin position="1"/>
        <end position="44"/>
    </location>
</feature>
<dbReference type="InterPro" id="IPR017884">
    <property type="entry name" value="SANT_dom"/>
</dbReference>
<feature type="region of interest" description="Disordered" evidence="3">
    <location>
        <begin position="563"/>
        <end position="596"/>
    </location>
</feature>
<dbReference type="PROSITE" id="PS51293">
    <property type="entry name" value="SANT"/>
    <property type="match status" value="1"/>
</dbReference>
<sequence length="874" mass="98358">MAPTKKPRTMKNKRFSSEVSTKKDEVGSSKNKQRKKNMSDELGPKWKAGELNQFYEAYRKHGKDWTKVAEIVSSRSAKMVEALYNISKAYLSLPKESASAVGLIAMITDHYSMVEESDSERERNDVPGSRQPMKRKCGKIQLSISNDSVQSQSIASKDGCLSLLKKRQFDGIPPWPVAKRTPRFPVNDSKPDDRENYVLPNKRNPKSMFDANDDEAAHVVTMASTEAAQRGVSPRESQNPYKKSKQEFSLVQSGQIMHQESETVPAKFYDASIDEEYLKGSIEGGGAEGQCHPGGLKEEKMAHKKDEKSVLPEGKSTRQNRDKIKLQGLKQKVDHAVPGVGSSTKHRSRRKTILQRPFTPKEKSSEKILKSKQNKNLTPEKLSGCLSSYMVRRWCMFEWFYSAIDYPWFSKREFMEYLNHVDLGRIPRLTRVEWSVIRSSLGKPRRFSERFLHGERQKLEQYRESVRKYYDELRTGIRDGLPTDLSKPLCVGQRVIAFHSKKTREIHDGSVLTVDHDNYRVQFDRPELGVDSVMDIDCMPLNPLDTMPETLRQQISASNVPRISKKPHKKGNSRFGGNMTYNSSGPVEKAPTSSSTLALAKPKKALSPGKLLLELKNANSEIVGNQNDADCFNDRRLSRSITPHVIQLKEASGQACGFRGLLKHNTEHIRNSPPPQMNPKASFDNHDSLPNTMDGSLVQELGSAVEIIKGSKLRAHAMVDAAFQALSSTKEGEDALTRIEQALDCADNQQLATNSRLPVIRSQGQISGSFDYHNRSISHPSKPLLNNASGRKLHNDSDKVNTQILLDLITSCVATGITIQTCANQQCPPADVTPIFDTAVTILHPRSLRNFHVYRDIQMHMQRIKSQILAHINN</sequence>
<proteinExistence type="predicted"/>
<dbReference type="OMA" id="PPEKQND"/>
<feature type="compositionally biased region" description="Basic residues" evidence="3">
    <location>
        <begin position="563"/>
        <end position="572"/>
    </location>
</feature>
<dbReference type="InterPro" id="IPR033471">
    <property type="entry name" value="DIRP"/>
</dbReference>
<dbReference type="Proteomes" id="UP000008827">
    <property type="component" value="Chromosome 3"/>
</dbReference>
<feature type="compositionally biased region" description="Polar residues" evidence="3">
    <location>
        <begin position="579"/>
        <end position="596"/>
    </location>
</feature>
<dbReference type="InterPro" id="IPR009057">
    <property type="entry name" value="Homeodomain-like_sf"/>
</dbReference>
<evidence type="ECO:0000256" key="3">
    <source>
        <dbReference type="SAM" id="MobiDB-lite"/>
    </source>
</evidence>
<dbReference type="Gramene" id="KRH68540">
    <property type="protein sequence ID" value="KRH68540"/>
    <property type="gene ID" value="GLYMA_03G237000"/>
</dbReference>
<dbReference type="InterPro" id="IPR001005">
    <property type="entry name" value="SANT/Myb"/>
</dbReference>
<dbReference type="InterPro" id="IPR010561">
    <property type="entry name" value="LIN-9/ALY1"/>
</dbReference>
<feature type="domain" description="SANT" evidence="4">
    <location>
        <begin position="41"/>
        <end position="76"/>
    </location>
</feature>
<feature type="compositionally biased region" description="Basic residues" evidence="3">
    <location>
        <begin position="344"/>
        <end position="353"/>
    </location>
</feature>
<gene>
    <name evidence="5" type="ORF">GLYMA_03G237000</name>
</gene>
<keyword evidence="2" id="KW-0539">Nucleus</keyword>
<evidence type="ECO:0000313" key="5">
    <source>
        <dbReference type="EMBL" id="KRH68540.1"/>
    </source>
</evidence>
<evidence type="ECO:0000256" key="2">
    <source>
        <dbReference type="ARBA" id="ARBA00023242"/>
    </source>
</evidence>
<dbReference type="SUPFAM" id="SSF46689">
    <property type="entry name" value="Homeodomain-like"/>
    <property type="match status" value="1"/>
</dbReference>
<name>A0A0R0KNC6_SOYBN</name>
<evidence type="ECO:0000313" key="6">
    <source>
        <dbReference type="EnsemblPlants" id="KRH68540"/>
    </source>
</evidence>
<dbReference type="Pfam" id="PF00249">
    <property type="entry name" value="Myb_DNA-binding"/>
    <property type="match status" value="1"/>
</dbReference>
<dbReference type="GO" id="GO:0003677">
    <property type="term" value="F:DNA binding"/>
    <property type="evidence" value="ECO:0000318"/>
    <property type="project" value="GO_Central"/>
</dbReference>
<dbReference type="PaxDb" id="3847-GLYMA03G39701.1"/>
<dbReference type="Gene3D" id="1.20.58.1880">
    <property type="match status" value="1"/>
</dbReference>
<feature type="compositionally biased region" description="Basic and acidic residues" evidence="3">
    <location>
        <begin position="359"/>
        <end position="369"/>
    </location>
</feature>
<organism evidence="5">
    <name type="scientific">Glycine max</name>
    <name type="common">Soybean</name>
    <name type="synonym">Glycine hispida</name>
    <dbReference type="NCBI Taxonomy" id="3847"/>
    <lineage>
        <taxon>Eukaryota</taxon>
        <taxon>Viridiplantae</taxon>
        <taxon>Streptophyta</taxon>
        <taxon>Embryophyta</taxon>
        <taxon>Tracheophyta</taxon>
        <taxon>Spermatophyta</taxon>
        <taxon>Magnoliopsida</taxon>
        <taxon>eudicotyledons</taxon>
        <taxon>Gunneridae</taxon>
        <taxon>Pentapetalae</taxon>
        <taxon>rosids</taxon>
        <taxon>fabids</taxon>
        <taxon>Fabales</taxon>
        <taxon>Fabaceae</taxon>
        <taxon>Papilionoideae</taxon>
        <taxon>50 kb inversion clade</taxon>
        <taxon>NPAAA clade</taxon>
        <taxon>indigoferoid/millettioid clade</taxon>
        <taxon>Phaseoleae</taxon>
        <taxon>Glycine</taxon>
        <taxon>Glycine subgen. Soja</taxon>
    </lineage>
</organism>
<dbReference type="PANTHER" id="PTHR21689:SF5">
    <property type="entry name" value="PROTEIN ALWAYS EARLY 1-RELATED"/>
    <property type="match status" value="1"/>
</dbReference>
<evidence type="ECO:0000256" key="1">
    <source>
        <dbReference type="ARBA" id="ARBA00004123"/>
    </source>
</evidence>
<dbReference type="SMR" id="A0A0R0KNC6"/>